<keyword evidence="2" id="KW-1185">Reference proteome</keyword>
<proteinExistence type="predicted"/>
<dbReference type="Proteomes" id="UP000184035">
    <property type="component" value="Unassembled WGS sequence"/>
</dbReference>
<gene>
    <name evidence="1" type="ORF">SAMN05443638_1298</name>
</gene>
<dbReference type="STRING" id="1533.SAMN05443638_1298"/>
<evidence type="ECO:0000313" key="1">
    <source>
        <dbReference type="EMBL" id="SHF06507.1"/>
    </source>
</evidence>
<organism evidence="1 2">
    <name type="scientific">Clostridium fallax</name>
    <dbReference type="NCBI Taxonomy" id="1533"/>
    <lineage>
        <taxon>Bacteria</taxon>
        <taxon>Bacillati</taxon>
        <taxon>Bacillota</taxon>
        <taxon>Clostridia</taxon>
        <taxon>Eubacteriales</taxon>
        <taxon>Clostridiaceae</taxon>
        <taxon>Clostridium</taxon>
    </lineage>
</organism>
<dbReference type="Gene3D" id="1.10.390.10">
    <property type="entry name" value="Neutral Protease Domain 2"/>
    <property type="match status" value="1"/>
</dbReference>
<dbReference type="InterPro" id="IPR027268">
    <property type="entry name" value="Peptidase_M4/M1_CTD_sf"/>
</dbReference>
<dbReference type="AlphaFoldDB" id="A0A1M4YLK0"/>
<dbReference type="SUPFAM" id="SSF55486">
    <property type="entry name" value="Metalloproteases ('zincins'), catalytic domain"/>
    <property type="match status" value="1"/>
</dbReference>
<dbReference type="OrthoDB" id="1938464at2"/>
<evidence type="ECO:0000313" key="2">
    <source>
        <dbReference type="Proteomes" id="UP000184035"/>
    </source>
</evidence>
<sequence length="539" mass="64505">MRSLKMNFNMSIYSLKEKILKVDLDIIYNDLKEYIQFYTGKFKYFDLSCNSEDIKKDDNFLFIKNNKNIKISYKIKIGNFGKHGHKGTISDDLIAFSGDEVFLFPIEVLSIDDKKESDFLKEIKIKYDFNKNLSSIVPFYSKEENVSIIRNPYWHHIYELIKSPYVFGKFKDYNLKKDNLNLNIYNDNEESINEEVLNGIKDLYSYYCSLFNTYKKHIDIIILRKEKDNNYILSGSGKNLIGSTFDFDNLRDWQLLSHRLFHSFMDSKIKVKDFHRPPNLWITEGLATYYENIALESLNETLKFKLKVDSDYEFLKIYKRYLYITLKDPNRFSIIPMEEGKITSGGKIEYLHYTKAPLIIKFIEDKRSKANLKENAILDYILNIKDFNNYNLKDMFYKVLGMEVNIFAMNYLFGTEILPMFYLNNRDENLEETIKDLNDYEYILWTWFFNEDSFYVKDKLSSYKLFEILKKAERENVRFAPILLEKEIEGFSKTIYALLKEYFLRAKLCKIPYGELNMRYFILEDKNNIKIWSDFLSKV</sequence>
<protein>
    <submittedName>
        <fullName evidence="1">Uncharacterized protein</fullName>
    </submittedName>
</protein>
<accession>A0A1M4YLK0</accession>
<name>A0A1M4YLK0_9CLOT</name>
<dbReference type="EMBL" id="FQVM01000029">
    <property type="protein sequence ID" value="SHF06507.1"/>
    <property type="molecule type" value="Genomic_DNA"/>
</dbReference>
<dbReference type="RefSeq" id="WP_072897327.1">
    <property type="nucleotide sequence ID" value="NZ_FQVM01000029.1"/>
</dbReference>
<reference evidence="1 2" key="1">
    <citation type="submission" date="2016-11" db="EMBL/GenBank/DDBJ databases">
        <authorList>
            <person name="Jaros S."/>
            <person name="Januszkiewicz K."/>
            <person name="Wedrychowicz H."/>
        </authorList>
    </citation>
    <scope>NUCLEOTIDE SEQUENCE [LARGE SCALE GENOMIC DNA]</scope>
    <source>
        <strain evidence="1 2">DSM 2631</strain>
    </source>
</reference>